<evidence type="ECO:0000313" key="2">
    <source>
        <dbReference type="EMBL" id="UZD55047.1"/>
    </source>
</evidence>
<protein>
    <recommendedName>
        <fullName evidence="4">NnrS family protein</fullName>
    </recommendedName>
</protein>
<organism evidence="2 3">
    <name type="scientific">Caldimonas aquatica</name>
    <dbReference type="NCBI Taxonomy" id="376175"/>
    <lineage>
        <taxon>Bacteria</taxon>
        <taxon>Pseudomonadati</taxon>
        <taxon>Pseudomonadota</taxon>
        <taxon>Betaproteobacteria</taxon>
        <taxon>Burkholderiales</taxon>
        <taxon>Sphaerotilaceae</taxon>
        <taxon>Caldimonas</taxon>
    </lineage>
</organism>
<feature type="transmembrane region" description="Helical" evidence="1">
    <location>
        <begin position="83"/>
        <end position="101"/>
    </location>
</feature>
<keyword evidence="1" id="KW-0472">Membrane</keyword>
<feature type="transmembrane region" description="Helical" evidence="1">
    <location>
        <begin position="311"/>
        <end position="330"/>
    </location>
</feature>
<feature type="transmembrane region" description="Helical" evidence="1">
    <location>
        <begin position="188"/>
        <end position="209"/>
    </location>
</feature>
<evidence type="ECO:0000256" key="1">
    <source>
        <dbReference type="SAM" id="Phobius"/>
    </source>
</evidence>
<keyword evidence="1" id="KW-1133">Transmembrane helix</keyword>
<accession>A0ABY6MSR7</accession>
<keyword evidence="1" id="KW-0812">Transmembrane</keyword>
<feature type="transmembrane region" description="Helical" evidence="1">
    <location>
        <begin position="159"/>
        <end position="176"/>
    </location>
</feature>
<feature type="transmembrane region" description="Helical" evidence="1">
    <location>
        <begin position="134"/>
        <end position="153"/>
    </location>
</feature>
<name>A0ABY6MSR7_9BURK</name>
<feature type="transmembrane region" description="Helical" evidence="1">
    <location>
        <begin position="277"/>
        <end position="299"/>
    </location>
</feature>
<dbReference type="Proteomes" id="UP001163266">
    <property type="component" value="Chromosome"/>
</dbReference>
<dbReference type="EMBL" id="CP110257">
    <property type="protein sequence ID" value="UZD55047.1"/>
    <property type="molecule type" value="Genomic_DNA"/>
</dbReference>
<keyword evidence="3" id="KW-1185">Reference proteome</keyword>
<feature type="transmembrane region" description="Helical" evidence="1">
    <location>
        <begin position="50"/>
        <end position="71"/>
    </location>
</feature>
<dbReference type="RefSeq" id="WP_264892805.1">
    <property type="nucleotide sequence ID" value="NZ_CP110257.1"/>
</dbReference>
<feature type="transmembrane region" description="Helical" evidence="1">
    <location>
        <begin position="246"/>
        <end position="271"/>
    </location>
</feature>
<evidence type="ECO:0000313" key="3">
    <source>
        <dbReference type="Proteomes" id="UP001163266"/>
    </source>
</evidence>
<sequence>MVSAGPARRADRRRAQARWRVALALGAAAALVLGVGGGLLRAGVPVEGAAWAWAGVQHAALMIGAFFGTVIGLERAVALGHPAAYAAPAATAAAAVLLVFGAQAAGAWLLVAGALAFTLDSALIVRRQPALHTALLLAAAMAFVMGAGAWAAGVRHDGVHAWWFTFLVVTIAAERLEMTRLMQRRRAAAPLLVAVLVALYAGAAVSFAAARAGHLVFGAALVALAAWLGAFDIARRTVRATGLPRYMAVCLLLGYAWLAVGGAAWALAAVGEPVRDIALHALGLGFVISMVMAHALVILPAVVGVKLEYAGVFYLPLVLLQVSLVARSVAPWAGPAWRAAGALGHVVAFVVFALCLVQARRRWQRLHTR</sequence>
<proteinExistence type="predicted"/>
<feature type="transmembrane region" description="Helical" evidence="1">
    <location>
        <begin position="336"/>
        <end position="357"/>
    </location>
</feature>
<feature type="transmembrane region" description="Helical" evidence="1">
    <location>
        <begin position="215"/>
        <end position="234"/>
    </location>
</feature>
<gene>
    <name evidence="2" type="ORF">OMP39_00160</name>
</gene>
<evidence type="ECO:0008006" key="4">
    <source>
        <dbReference type="Google" id="ProtNLM"/>
    </source>
</evidence>
<feature type="transmembrane region" description="Helical" evidence="1">
    <location>
        <begin position="21"/>
        <end position="44"/>
    </location>
</feature>
<feature type="transmembrane region" description="Helical" evidence="1">
    <location>
        <begin position="107"/>
        <end position="125"/>
    </location>
</feature>
<reference evidence="2" key="1">
    <citation type="submission" date="2022-10" db="EMBL/GenBank/DDBJ databases">
        <title>Complete genome sequence of Schlegelella aquatica LMG 23380.</title>
        <authorList>
            <person name="Musilova J."/>
            <person name="Kourilova X."/>
            <person name="Bezdicek M."/>
            <person name="Hermankova K."/>
            <person name="Obruca S."/>
            <person name="Sedlar K."/>
        </authorList>
    </citation>
    <scope>NUCLEOTIDE SEQUENCE</scope>
    <source>
        <strain evidence="2">LMG 23380</strain>
    </source>
</reference>